<sequence length="47" mass="5369">MQKGQKFIDQAVVFKDGQPGVCTQQKIHPHGEHNQHDKHRLLVLALL</sequence>
<dbReference type="AlphaFoldDB" id="A0A645HJI1"/>
<accession>A0A645HJI1</accession>
<name>A0A645HJI1_9ZZZZ</name>
<organism evidence="1">
    <name type="scientific">bioreactor metagenome</name>
    <dbReference type="NCBI Taxonomy" id="1076179"/>
    <lineage>
        <taxon>unclassified sequences</taxon>
        <taxon>metagenomes</taxon>
        <taxon>ecological metagenomes</taxon>
    </lineage>
</organism>
<protein>
    <submittedName>
        <fullName evidence="1">Uncharacterized protein</fullName>
    </submittedName>
</protein>
<gene>
    <name evidence="1" type="ORF">SDC9_186665</name>
</gene>
<evidence type="ECO:0000313" key="1">
    <source>
        <dbReference type="EMBL" id="MPN39137.1"/>
    </source>
</evidence>
<reference evidence="1" key="1">
    <citation type="submission" date="2019-08" db="EMBL/GenBank/DDBJ databases">
        <authorList>
            <person name="Kucharzyk K."/>
            <person name="Murdoch R.W."/>
            <person name="Higgins S."/>
            <person name="Loffler F."/>
        </authorList>
    </citation>
    <scope>NUCLEOTIDE SEQUENCE</scope>
</reference>
<dbReference type="EMBL" id="VSSQ01094767">
    <property type="protein sequence ID" value="MPN39137.1"/>
    <property type="molecule type" value="Genomic_DNA"/>
</dbReference>
<proteinExistence type="predicted"/>
<comment type="caution">
    <text evidence="1">The sequence shown here is derived from an EMBL/GenBank/DDBJ whole genome shotgun (WGS) entry which is preliminary data.</text>
</comment>